<gene>
    <name evidence="2" type="ORF">NBR_LOCUS19420</name>
</gene>
<feature type="region of interest" description="Disordered" evidence="1">
    <location>
        <begin position="37"/>
        <end position="94"/>
    </location>
</feature>
<evidence type="ECO:0000313" key="4">
    <source>
        <dbReference type="WBParaSite" id="NBR_0001941901-mRNA-1"/>
    </source>
</evidence>
<evidence type="ECO:0000313" key="2">
    <source>
        <dbReference type="EMBL" id="VDL83154.1"/>
    </source>
</evidence>
<evidence type="ECO:0000313" key="3">
    <source>
        <dbReference type="Proteomes" id="UP000271162"/>
    </source>
</evidence>
<dbReference type="EMBL" id="UYSL01024162">
    <property type="protein sequence ID" value="VDL83154.1"/>
    <property type="molecule type" value="Genomic_DNA"/>
</dbReference>
<dbReference type="WBParaSite" id="NBR_0001941901-mRNA-1">
    <property type="protein sequence ID" value="NBR_0001941901-mRNA-1"/>
    <property type="gene ID" value="NBR_0001941901"/>
</dbReference>
<proteinExistence type="predicted"/>
<protein>
    <submittedName>
        <fullName evidence="2 4">Uncharacterized protein</fullName>
    </submittedName>
</protein>
<dbReference type="AlphaFoldDB" id="A0A0N4YQ97"/>
<accession>A0A0N4YQ97</accession>
<dbReference type="Proteomes" id="UP000271162">
    <property type="component" value="Unassembled WGS sequence"/>
</dbReference>
<feature type="compositionally biased region" description="Basic and acidic residues" evidence="1">
    <location>
        <begin position="75"/>
        <end position="94"/>
    </location>
</feature>
<keyword evidence="3" id="KW-1185">Reference proteome</keyword>
<evidence type="ECO:0000256" key="1">
    <source>
        <dbReference type="SAM" id="MobiDB-lite"/>
    </source>
</evidence>
<reference evidence="4" key="1">
    <citation type="submission" date="2017-02" db="UniProtKB">
        <authorList>
            <consortium name="WormBaseParasite"/>
        </authorList>
    </citation>
    <scope>IDENTIFICATION</scope>
</reference>
<name>A0A0N4YQ97_NIPBR</name>
<organism evidence="4">
    <name type="scientific">Nippostrongylus brasiliensis</name>
    <name type="common">Rat hookworm</name>
    <dbReference type="NCBI Taxonomy" id="27835"/>
    <lineage>
        <taxon>Eukaryota</taxon>
        <taxon>Metazoa</taxon>
        <taxon>Ecdysozoa</taxon>
        <taxon>Nematoda</taxon>
        <taxon>Chromadorea</taxon>
        <taxon>Rhabditida</taxon>
        <taxon>Rhabditina</taxon>
        <taxon>Rhabditomorpha</taxon>
        <taxon>Strongyloidea</taxon>
        <taxon>Heligmosomidae</taxon>
        <taxon>Nippostrongylus</taxon>
    </lineage>
</organism>
<reference evidence="2 3" key="2">
    <citation type="submission" date="2018-11" db="EMBL/GenBank/DDBJ databases">
        <authorList>
            <consortium name="Pathogen Informatics"/>
        </authorList>
    </citation>
    <scope>NUCLEOTIDE SEQUENCE [LARGE SCALE GENOMIC DNA]</scope>
</reference>
<sequence>MCKSVNPLLASYQVQLFGYQVIHRLRRKSEGCLECAMSQHPPKDDERTTTVQITTPPDAAPHDQLLSRSLPTHPAEIDRNVAQQRLDDRQGMSVRREAMTTMIRSESDIEKGLVFGAKVSVVAPKFTIDLWPPR</sequence>